<dbReference type="InterPro" id="IPR014284">
    <property type="entry name" value="RNA_pol_sigma-70_dom"/>
</dbReference>
<evidence type="ECO:0000259" key="8">
    <source>
        <dbReference type="Pfam" id="PF08281"/>
    </source>
</evidence>
<dbReference type="Gene3D" id="1.10.1740.10">
    <property type="match status" value="1"/>
</dbReference>
<dbReference type="InterPro" id="IPR013249">
    <property type="entry name" value="RNA_pol_sigma70_r4_t2"/>
</dbReference>
<dbReference type="NCBIfam" id="TIGR02937">
    <property type="entry name" value="sigma70-ECF"/>
    <property type="match status" value="1"/>
</dbReference>
<feature type="domain" description="RNA polymerase sigma-70 region 2" evidence="7">
    <location>
        <begin position="34"/>
        <end position="93"/>
    </location>
</feature>
<dbReference type="InterPro" id="IPR000838">
    <property type="entry name" value="RNA_pol_sigma70_ECF_CS"/>
</dbReference>
<evidence type="ECO:0000256" key="4">
    <source>
        <dbReference type="ARBA" id="ARBA00023125"/>
    </source>
</evidence>
<dbReference type="EMBL" id="CP098755">
    <property type="protein sequence ID" value="USG65763.1"/>
    <property type="molecule type" value="Genomic_DNA"/>
</dbReference>
<dbReference type="InterPro" id="IPR013325">
    <property type="entry name" value="RNA_pol_sigma_r2"/>
</dbReference>
<dbReference type="Gene3D" id="1.10.10.10">
    <property type="entry name" value="Winged helix-like DNA-binding domain superfamily/Winged helix DNA-binding domain"/>
    <property type="match status" value="1"/>
</dbReference>
<sequence>MEESTPFDPAYWVSRAKRKREDFAPLYDFYFERIYRYFAFKVGRSHAEDLTQLTFLKAMNGLSSYREESLFSTWLFQIAKRVLLDENRRLRRRPKETELDIIQTERSEGHAERTAIQIDLLSALQQLPETEREIIMLRFFADCTLVEVAEILEMGESAVKNRLYRALEKLKGKLHGWGDMNERRQEKNSFI</sequence>
<proteinExistence type="inferred from homology"/>
<dbReference type="PANTHER" id="PTHR43133">
    <property type="entry name" value="RNA POLYMERASE ECF-TYPE SIGMA FACTO"/>
    <property type="match status" value="1"/>
</dbReference>
<dbReference type="Pfam" id="PF08281">
    <property type="entry name" value="Sigma70_r4_2"/>
    <property type="match status" value="1"/>
</dbReference>
<dbReference type="SUPFAM" id="SSF88659">
    <property type="entry name" value="Sigma3 and sigma4 domains of RNA polymerase sigma factors"/>
    <property type="match status" value="1"/>
</dbReference>
<dbReference type="PANTHER" id="PTHR43133:SF8">
    <property type="entry name" value="RNA POLYMERASE SIGMA FACTOR HI_1459-RELATED"/>
    <property type="match status" value="1"/>
</dbReference>
<dbReference type="PROSITE" id="PS01063">
    <property type="entry name" value="SIGMA70_ECF"/>
    <property type="match status" value="1"/>
</dbReference>
<keyword evidence="3 6" id="KW-0731">Sigma factor</keyword>
<dbReference type="Pfam" id="PF04542">
    <property type="entry name" value="Sigma70_r2"/>
    <property type="match status" value="1"/>
</dbReference>
<evidence type="ECO:0000256" key="3">
    <source>
        <dbReference type="ARBA" id="ARBA00023082"/>
    </source>
</evidence>
<gene>
    <name evidence="9" type="ORF">NDK47_27315</name>
</gene>
<keyword evidence="5 6" id="KW-0804">Transcription</keyword>
<dbReference type="RefSeq" id="WP_251872853.1">
    <property type="nucleotide sequence ID" value="NZ_CP098755.1"/>
</dbReference>
<accession>A0ABY4WFF7</accession>
<evidence type="ECO:0000259" key="7">
    <source>
        <dbReference type="Pfam" id="PF04542"/>
    </source>
</evidence>
<organism evidence="9 10">
    <name type="scientific">Brevibacillus ruminantium</name>
    <dbReference type="NCBI Taxonomy" id="2950604"/>
    <lineage>
        <taxon>Bacteria</taxon>
        <taxon>Bacillati</taxon>
        <taxon>Bacillota</taxon>
        <taxon>Bacilli</taxon>
        <taxon>Bacillales</taxon>
        <taxon>Paenibacillaceae</taxon>
        <taxon>Brevibacillus</taxon>
    </lineage>
</organism>
<dbReference type="SUPFAM" id="SSF88946">
    <property type="entry name" value="Sigma2 domain of RNA polymerase sigma factors"/>
    <property type="match status" value="1"/>
</dbReference>
<evidence type="ECO:0000313" key="10">
    <source>
        <dbReference type="Proteomes" id="UP001056500"/>
    </source>
</evidence>
<evidence type="ECO:0000256" key="6">
    <source>
        <dbReference type="RuleBase" id="RU000716"/>
    </source>
</evidence>
<feature type="domain" description="RNA polymerase sigma factor 70 region 4 type 2" evidence="8">
    <location>
        <begin position="119"/>
        <end position="170"/>
    </location>
</feature>
<dbReference type="CDD" id="cd06171">
    <property type="entry name" value="Sigma70_r4"/>
    <property type="match status" value="1"/>
</dbReference>
<reference evidence="9" key="1">
    <citation type="submission" date="2022-06" db="EMBL/GenBank/DDBJ databases">
        <title>Genome sequencing of Brevibacillus sp. BB3-R1.</title>
        <authorList>
            <person name="Heo J."/>
            <person name="Lee D."/>
            <person name="Won M."/>
            <person name="Han B.-H."/>
            <person name="Hong S.-B."/>
            <person name="Kwon S.-W."/>
        </authorList>
    </citation>
    <scope>NUCLEOTIDE SEQUENCE</scope>
    <source>
        <strain evidence="9">BB3-R1</strain>
    </source>
</reference>
<dbReference type="InterPro" id="IPR039425">
    <property type="entry name" value="RNA_pol_sigma-70-like"/>
</dbReference>
<dbReference type="InterPro" id="IPR007627">
    <property type="entry name" value="RNA_pol_sigma70_r2"/>
</dbReference>
<evidence type="ECO:0000256" key="5">
    <source>
        <dbReference type="ARBA" id="ARBA00023163"/>
    </source>
</evidence>
<evidence type="ECO:0000313" key="9">
    <source>
        <dbReference type="EMBL" id="USG65763.1"/>
    </source>
</evidence>
<comment type="similarity">
    <text evidence="1 6">Belongs to the sigma-70 factor family. ECF subfamily.</text>
</comment>
<evidence type="ECO:0000256" key="1">
    <source>
        <dbReference type="ARBA" id="ARBA00010641"/>
    </source>
</evidence>
<dbReference type="InterPro" id="IPR013324">
    <property type="entry name" value="RNA_pol_sigma_r3/r4-like"/>
</dbReference>
<dbReference type="Proteomes" id="UP001056500">
    <property type="component" value="Chromosome"/>
</dbReference>
<keyword evidence="10" id="KW-1185">Reference proteome</keyword>
<evidence type="ECO:0000256" key="2">
    <source>
        <dbReference type="ARBA" id="ARBA00023015"/>
    </source>
</evidence>
<keyword evidence="2 6" id="KW-0805">Transcription regulation</keyword>
<keyword evidence="4 6" id="KW-0238">DNA-binding</keyword>
<name>A0ABY4WFF7_9BACL</name>
<dbReference type="InterPro" id="IPR036388">
    <property type="entry name" value="WH-like_DNA-bd_sf"/>
</dbReference>
<protein>
    <recommendedName>
        <fullName evidence="6">RNA polymerase sigma factor</fullName>
    </recommendedName>
</protein>